<feature type="signal peptide" evidence="1">
    <location>
        <begin position="1"/>
        <end position="40"/>
    </location>
</feature>
<dbReference type="SMART" id="SM00867">
    <property type="entry name" value="YceI"/>
    <property type="match status" value="1"/>
</dbReference>
<dbReference type="Proteomes" id="UP000002705">
    <property type="component" value="Chromosome 1"/>
</dbReference>
<gene>
    <name evidence="3" type="ordered locus">Bcep18194_A3804</name>
</gene>
<dbReference type="AlphaFoldDB" id="Q39JG1"/>
<keyword evidence="1" id="KW-0732">Signal</keyword>
<feature type="chain" id="PRO_5004223040" description="Lipid/polyisoprenoid-binding YceI-like domain-containing protein" evidence="1">
    <location>
        <begin position="41"/>
        <end position="211"/>
    </location>
</feature>
<evidence type="ECO:0000256" key="1">
    <source>
        <dbReference type="SAM" id="SignalP"/>
    </source>
</evidence>
<sequence>MPHPNAARGRGAVPRRKSLKKQLIIAAGALAASLSFSAFAESVTYQFDPSHTYPSFEADHMGGLSVWRGKFDKSSGSVTLDRAAKTGTVDVTTDIASIHTGSAKLDEHLQTAEFFDVAKFPQANYKGAIKFDGDKPVSVVGNLTLHGVTKPVTLKIDSFKCMPHPMLKREVCGVDAVGEFDRSDFGLDYGKQYGFKMKTKLLITAEALKQQ</sequence>
<dbReference type="PANTHER" id="PTHR34406">
    <property type="entry name" value="PROTEIN YCEI"/>
    <property type="match status" value="1"/>
</dbReference>
<dbReference type="SUPFAM" id="SSF101874">
    <property type="entry name" value="YceI-like"/>
    <property type="match status" value="1"/>
</dbReference>
<dbReference type="Gene3D" id="2.40.128.110">
    <property type="entry name" value="Lipid/polyisoprenoid-binding, YceI-like"/>
    <property type="match status" value="1"/>
</dbReference>
<dbReference type="Pfam" id="PF04264">
    <property type="entry name" value="YceI"/>
    <property type="match status" value="1"/>
</dbReference>
<dbReference type="InterPro" id="IPR036761">
    <property type="entry name" value="TTHA0802/YceI-like_sf"/>
</dbReference>
<proteinExistence type="predicted"/>
<keyword evidence="4" id="KW-1185">Reference proteome</keyword>
<evidence type="ECO:0000259" key="2">
    <source>
        <dbReference type="SMART" id="SM00867"/>
    </source>
</evidence>
<name>Q39JG1_BURL3</name>
<dbReference type="PATRIC" id="fig|482957.22.peg.665"/>
<evidence type="ECO:0000313" key="4">
    <source>
        <dbReference type="Proteomes" id="UP000002705"/>
    </source>
</evidence>
<feature type="domain" description="Lipid/polyisoprenoid-binding YceI-like" evidence="2">
    <location>
        <begin position="44"/>
        <end position="208"/>
    </location>
</feature>
<organism evidence="3 4">
    <name type="scientific">Burkholderia lata (strain ATCC 17760 / DSM 23089 / LMG 22485 / NCIMB 9086 / R18194 / 383)</name>
    <dbReference type="NCBI Taxonomy" id="482957"/>
    <lineage>
        <taxon>Bacteria</taxon>
        <taxon>Pseudomonadati</taxon>
        <taxon>Pseudomonadota</taxon>
        <taxon>Betaproteobacteria</taxon>
        <taxon>Burkholderiales</taxon>
        <taxon>Burkholderiaceae</taxon>
        <taxon>Burkholderia</taxon>
        <taxon>Burkholderia cepacia complex</taxon>
    </lineage>
</organism>
<dbReference type="HOGENOM" id="CLU_071003_1_2_4"/>
<dbReference type="EMBL" id="CP000151">
    <property type="protein sequence ID" value="ABB07405.1"/>
    <property type="molecule type" value="Genomic_DNA"/>
</dbReference>
<dbReference type="PANTHER" id="PTHR34406:SF2">
    <property type="entry name" value="PERIPLASMIC PROTEIN"/>
    <property type="match status" value="1"/>
</dbReference>
<reference evidence="3" key="1">
    <citation type="submission" date="2009-01" db="EMBL/GenBank/DDBJ databases">
        <title>Complete sequence of chromosome 1 of Burkholderia sp. 383.</title>
        <authorList>
            <consortium name="US DOE Joint Genome Institute"/>
            <person name="Copeland A."/>
            <person name="Lucas S."/>
            <person name="Lapidus A."/>
            <person name="Barry K."/>
            <person name="Detter J.C."/>
            <person name="Glavina T."/>
            <person name="Hammon N."/>
            <person name="Israni S."/>
            <person name="Pitluck S."/>
            <person name="Chain P."/>
            <person name="Malfatti S."/>
            <person name="Shin M."/>
            <person name="Vergez L."/>
            <person name="Schmutz J."/>
            <person name="Larimer F."/>
            <person name="Land M."/>
            <person name="Kyrpides N."/>
            <person name="Lykidis A."/>
            <person name="Richardson P."/>
        </authorList>
    </citation>
    <scope>NUCLEOTIDE SEQUENCE</scope>
    <source>
        <strain evidence="3">383</strain>
    </source>
</reference>
<accession>Q39JG1</accession>
<dbReference type="InterPro" id="IPR007372">
    <property type="entry name" value="Lipid/polyisoprenoid-bd_YceI"/>
</dbReference>
<protein>
    <recommendedName>
        <fullName evidence="2">Lipid/polyisoprenoid-binding YceI-like domain-containing protein</fullName>
    </recommendedName>
</protein>
<dbReference type="KEGG" id="bur:Bcep18194_A3804"/>
<evidence type="ECO:0000313" key="3">
    <source>
        <dbReference type="EMBL" id="ABB07405.1"/>
    </source>
</evidence>